<dbReference type="InterPro" id="IPR019786">
    <property type="entry name" value="Zinc_finger_PHD-type_CS"/>
</dbReference>
<dbReference type="PRINTS" id="PR01270">
    <property type="entry name" value="HDASUPER"/>
</dbReference>
<dbReference type="CDD" id="cd15505">
    <property type="entry name" value="PHD_ING"/>
    <property type="match status" value="1"/>
</dbReference>
<organism evidence="10 11">
    <name type="scientific">Trichostrongylus colubriformis</name>
    <name type="common">Black scour worm</name>
    <dbReference type="NCBI Taxonomy" id="6319"/>
    <lineage>
        <taxon>Eukaryota</taxon>
        <taxon>Metazoa</taxon>
        <taxon>Ecdysozoa</taxon>
        <taxon>Nematoda</taxon>
        <taxon>Chromadorea</taxon>
        <taxon>Rhabditida</taxon>
        <taxon>Rhabditina</taxon>
        <taxon>Rhabditomorpha</taxon>
        <taxon>Strongyloidea</taxon>
        <taxon>Trichostrongylidae</taxon>
        <taxon>Trichostrongylus</taxon>
    </lineage>
</organism>
<comment type="similarity">
    <text evidence="7">Belongs to the ING family.</text>
</comment>
<dbReference type="SUPFAM" id="SSF57903">
    <property type="entry name" value="FYVE/PHD zinc finger"/>
    <property type="match status" value="1"/>
</dbReference>
<comment type="similarity">
    <text evidence="1">Belongs to the histone deacetylase family. HD type 2 subfamily.</text>
</comment>
<comment type="subcellular location">
    <subcellularLocation>
        <location evidence="7">Nucleus</location>
    </subcellularLocation>
</comment>
<comment type="domain">
    <text evidence="7">The PHD-type zinc finger mediates the binding to H3K4me3.</text>
</comment>
<evidence type="ECO:0000256" key="8">
    <source>
        <dbReference type="SAM" id="MobiDB-lite"/>
    </source>
</evidence>
<dbReference type="InterPro" id="IPR037138">
    <property type="entry name" value="His_deacetylse_dom_sf"/>
</dbReference>
<feature type="compositionally biased region" description="Low complexity" evidence="8">
    <location>
        <begin position="266"/>
        <end position="278"/>
    </location>
</feature>
<dbReference type="PROSITE" id="PS50016">
    <property type="entry name" value="ZF_PHD_2"/>
    <property type="match status" value="1"/>
</dbReference>
<dbReference type="InterPro" id="IPR024610">
    <property type="entry name" value="ING_N_histone-binding"/>
</dbReference>
<keyword evidence="4 7" id="KW-0862">Zinc</keyword>
<evidence type="ECO:0000259" key="9">
    <source>
        <dbReference type="PROSITE" id="PS50016"/>
    </source>
</evidence>
<dbReference type="InterPro" id="IPR023801">
    <property type="entry name" value="His_deacetylse_dom"/>
</dbReference>
<evidence type="ECO:0000256" key="2">
    <source>
        <dbReference type="ARBA" id="ARBA00022723"/>
    </source>
</evidence>
<feature type="compositionally biased region" description="Acidic residues" evidence="8">
    <location>
        <begin position="324"/>
        <end position="342"/>
    </location>
</feature>
<evidence type="ECO:0000313" key="10">
    <source>
        <dbReference type="EMBL" id="KAK5986554.1"/>
    </source>
</evidence>
<protein>
    <recommendedName>
        <fullName evidence="7">Inhibitor of growth protein</fullName>
    </recommendedName>
</protein>
<dbReference type="InterPro" id="IPR000286">
    <property type="entry name" value="HDACs"/>
</dbReference>
<evidence type="ECO:0000256" key="1">
    <source>
        <dbReference type="ARBA" id="ARBA00007738"/>
    </source>
</evidence>
<dbReference type="GO" id="GO:0040029">
    <property type="term" value="P:epigenetic regulation of gene expression"/>
    <property type="evidence" value="ECO:0007669"/>
    <property type="project" value="TreeGrafter"/>
</dbReference>
<comment type="function">
    <text evidence="7">Component of an histone acetyltransferase complex.</text>
</comment>
<dbReference type="Pfam" id="PF00850">
    <property type="entry name" value="Hist_deacetyl"/>
    <property type="match status" value="1"/>
</dbReference>
<feature type="domain" description="PHD-type" evidence="9">
    <location>
        <begin position="346"/>
        <end position="395"/>
    </location>
</feature>
<comment type="catalytic activity">
    <reaction evidence="5">
        <text>N(6)-acetyl-L-lysyl-[histone] + H2O = L-lysyl-[histone] + acetate</text>
        <dbReference type="Rhea" id="RHEA:58196"/>
        <dbReference type="Rhea" id="RHEA-COMP:9845"/>
        <dbReference type="Rhea" id="RHEA-COMP:11338"/>
        <dbReference type="ChEBI" id="CHEBI:15377"/>
        <dbReference type="ChEBI" id="CHEBI:29969"/>
        <dbReference type="ChEBI" id="CHEBI:30089"/>
        <dbReference type="ChEBI" id="CHEBI:61930"/>
        <dbReference type="EC" id="3.5.1.98"/>
    </reaction>
</comment>
<dbReference type="SMART" id="SM00249">
    <property type="entry name" value="PHD"/>
    <property type="match status" value="1"/>
</dbReference>
<dbReference type="Proteomes" id="UP001331761">
    <property type="component" value="Unassembled WGS sequence"/>
</dbReference>
<evidence type="ECO:0000256" key="3">
    <source>
        <dbReference type="ARBA" id="ARBA00022771"/>
    </source>
</evidence>
<evidence type="ECO:0000256" key="7">
    <source>
        <dbReference type="RuleBase" id="RU361213"/>
    </source>
</evidence>
<dbReference type="CDD" id="cd16858">
    <property type="entry name" value="ING_ING3_Yng2p"/>
    <property type="match status" value="1"/>
</dbReference>
<feature type="region of interest" description="Disordered" evidence="8">
    <location>
        <begin position="213"/>
        <end position="234"/>
    </location>
</feature>
<dbReference type="InterPro" id="IPR019787">
    <property type="entry name" value="Znf_PHD-finger"/>
</dbReference>
<keyword evidence="11" id="KW-1185">Reference proteome</keyword>
<keyword evidence="2 7" id="KW-0479">Metal-binding</keyword>
<proteinExistence type="inferred from homology"/>
<keyword evidence="7" id="KW-0156">Chromatin regulator</keyword>
<dbReference type="GO" id="GO:0000118">
    <property type="term" value="C:histone deacetylase complex"/>
    <property type="evidence" value="ECO:0007669"/>
    <property type="project" value="TreeGrafter"/>
</dbReference>
<dbReference type="AlphaFoldDB" id="A0AAN8J3P7"/>
<dbReference type="InterPro" id="IPR011011">
    <property type="entry name" value="Znf_FYVE_PHD"/>
</dbReference>
<comment type="subunit">
    <text evidence="7">Component of an histone acetyltransferase complex. Interacts with H3K4me3 and to a lesser extent with H3K4me2.</text>
</comment>
<evidence type="ECO:0000256" key="4">
    <source>
        <dbReference type="ARBA" id="ARBA00022833"/>
    </source>
</evidence>
<dbReference type="Gene3D" id="3.40.800.20">
    <property type="entry name" value="Histone deacetylase domain"/>
    <property type="match status" value="1"/>
</dbReference>
<dbReference type="PANTHER" id="PTHR10625">
    <property type="entry name" value="HISTONE DEACETYLASE HDAC1-RELATED"/>
    <property type="match status" value="1"/>
</dbReference>
<evidence type="ECO:0000313" key="11">
    <source>
        <dbReference type="Proteomes" id="UP001331761"/>
    </source>
</evidence>
<name>A0AAN8J3P7_TRICO</name>
<dbReference type="InterPro" id="IPR001965">
    <property type="entry name" value="Znf_PHD"/>
</dbReference>
<keyword evidence="3 6" id="KW-0863">Zinc-finger</keyword>
<dbReference type="InterPro" id="IPR023696">
    <property type="entry name" value="Ureohydrolase_dom_sf"/>
</dbReference>
<dbReference type="PROSITE" id="PS01359">
    <property type="entry name" value="ZF_PHD_1"/>
    <property type="match status" value="1"/>
</dbReference>
<reference evidence="10 11" key="1">
    <citation type="submission" date="2019-10" db="EMBL/GenBank/DDBJ databases">
        <title>Assembly and Annotation for the nematode Trichostrongylus colubriformis.</title>
        <authorList>
            <person name="Martin J."/>
        </authorList>
    </citation>
    <scope>NUCLEOTIDE SEQUENCE [LARGE SCALE GENOMIC DNA]</scope>
    <source>
        <strain evidence="10">G859</strain>
        <tissue evidence="10">Whole worm</tissue>
    </source>
</reference>
<dbReference type="Pfam" id="PF12998">
    <property type="entry name" value="ING"/>
    <property type="match status" value="1"/>
</dbReference>
<dbReference type="Gene3D" id="6.10.140.1740">
    <property type="match status" value="1"/>
</dbReference>
<comment type="caution">
    <text evidence="10">The sequence shown here is derived from an EMBL/GenBank/DDBJ whole genome shotgun (WGS) entry which is preliminary data.</text>
</comment>
<evidence type="ECO:0000256" key="5">
    <source>
        <dbReference type="ARBA" id="ARBA00048287"/>
    </source>
</evidence>
<dbReference type="EMBL" id="WIXE01000473">
    <property type="protein sequence ID" value="KAK5986554.1"/>
    <property type="molecule type" value="Genomic_DNA"/>
</dbReference>
<feature type="region of interest" description="Disordered" evidence="8">
    <location>
        <begin position="266"/>
        <end position="291"/>
    </location>
</feature>
<feature type="region of interest" description="Disordered" evidence="8">
    <location>
        <begin position="305"/>
        <end position="344"/>
    </location>
</feature>
<dbReference type="SUPFAM" id="SSF52768">
    <property type="entry name" value="Arginase/deacetylase"/>
    <property type="match status" value="1"/>
</dbReference>
<dbReference type="SMART" id="SM01408">
    <property type="entry name" value="ING"/>
    <property type="match status" value="1"/>
</dbReference>
<keyword evidence="7" id="KW-0539">Nucleus</keyword>
<sequence length="785" mass="88362">MLFLDDFLEMLDELPAELRERCTEMRQIDMQVEAGLAQNRQALIEFFDCGGQLTEEQKQLRYQELQKEYNRLRLLGEMKVSLAERMQEVLETYMQYLDKEKTHFKYELEADNPGITEVIETRFANYCESLIALRKERKRKMVNGSVENTSEPQAKVPRVANDGNTLSNYIRTEFTLGEEEIESPMVSGAGPIRSRKTTMDEYNVVRRRSTSIGLKTSQSAPSTVNTNAVSPAVSEKSWTPLSSIPALDELPPSSALTPSSLCPINQITPSTTPTTMPTFVGPESRHGRPRKLTSRVQEMFKEAVQRQRHHYHRSVDTPHTVDVSTEDDDEIPASEEDDDEGDDSKRKWCFCNEKSYGDMVACDNKACPYQWFHYPCVNISATPKGRWYCPHCVDERSRRSESTDFSAVSAATVTQPGFAAVRPPGHHAFPDQGCGFCIFNNVALAAKYALKKGHSRVLIVDWDVHAGQGTQECISDDDRIRLISIHRFQRGHFWPNLPQSAVETEFKNTVNVPLDDVGMSDSDFLAIFQLVIHPIINDFKPDIILVSCGFDAALGDPEGEMLLTPAGYATLTRQLMSWGIPLAMILEGGYFLDSVAADFEWIMRALHGDEIPAVKIEPLNPALIPVINRVFKMFGTIYPTLALLEDIKRQLNPTSGGHEDSQHEYQGTRVFTLPFPTRGLYSERSSELVTKFSEELKKIIATYNSADPYKTVRYNNEMGDPFTCIFSDDQIILAVSNDAEPIVHLLYNALLMLAIMSTRGFTLSADTHGTRKAGRATDNGIHNDC</sequence>
<dbReference type="PANTHER" id="PTHR10625:SF45">
    <property type="entry name" value="HISTONE DEACETYLASE DOMAIN-CONTAINING PROTEIN"/>
    <property type="match status" value="1"/>
</dbReference>
<dbReference type="InterPro" id="IPR013083">
    <property type="entry name" value="Znf_RING/FYVE/PHD"/>
</dbReference>
<accession>A0AAN8J3P7</accession>
<dbReference type="GO" id="GO:0141221">
    <property type="term" value="F:histone deacetylase activity, hydrolytic mechanism"/>
    <property type="evidence" value="ECO:0007669"/>
    <property type="project" value="UniProtKB-EC"/>
</dbReference>
<dbReference type="GO" id="GO:0008270">
    <property type="term" value="F:zinc ion binding"/>
    <property type="evidence" value="ECO:0007669"/>
    <property type="project" value="UniProtKB-KW"/>
</dbReference>
<evidence type="ECO:0000256" key="6">
    <source>
        <dbReference type="PROSITE-ProRule" id="PRU00146"/>
    </source>
</evidence>
<gene>
    <name evidence="10" type="ORF">GCK32_004591</name>
</gene>
<feature type="compositionally biased region" description="Polar residues" evidence="8">
    <location>
        <begin position="213"/>
        <end position="229"/>
    </location>
</feature>
<dbReference type="Gene3D" id="3.30.40.10">
    <property type="entry name" value="Zinc/RING finger domain, C3HC4 (zinc finger)"/>
    <property type="match status" value="1"/>
</dbReference>